<protein>
    <recommendedName>
        <fullName evidence="4">S1 motif domain-containing protein</fullName>
    </recommendedName>
</protein>
<keyword evidence="3" id="KW-1185">Reference proteome</keyword>
<reference evidence="2 3" key="1">
    <citation type="submission" date="2018-11" db="EMBL/GenBank/DDBJ databases">
        <authorList>
            <consortium name="Pathogen Informatics"/>
        </authorList>
    </citation>
    <scope>NUCLEOTIDE SEQUENCE [LARGE SCALE GENOMIC DNA]</scope>
</reference>
<dbReference type="AlphaFoldDB" id="A0A3P7JNF6"/>
<dbReference type="GO" id="GO:0000965">
    <property type="term" value="P:mitochondrial RNA 3'-end processing"/>
    <property type="evidence" value="ECO:0007669"/>
    <property type="project" value="TreeGrafter"/>
</dbReference>
<evidence type="ECO:0000313" key="3">
    <source>
        <dbReference type="Proteomes" id="UP000270094"/>
    </source>
</evidence>
<organism evidence="2 3">
    <name type="scientific">Strongylus vulgaris</name>
    <name type="common">Blood worm</name>
    <dbReference type="NCBI Taxonomy" id="40348"/>
    <lineage>
        <taxon>Eukaryota</taxon>
        <taxon>Metazoa</taxon>
        <taxon>Ecdysozoa</taxon>
        <taxon>Nematoda</taxon>
        <taxon>Chromadorea</taxon>
        <taxon>Rhabditida</taxon>
        <taxon>Rhabditina</taxon>
        <taxon>Rhabditomorpha</taxon>
        <taxon>Strongyloidea</taxon>
        <taxon>Strongylidae</taxon>
        <taxon>Strongylus</taxon>
    </lineage>
</organism>
<gene>
    <name evidence="2" type="ORF">SVUK_LOCUS19904</name>
</gene>
<accession>A0A3P7JNF6</accession>
<dbReference type="SUPFAM" id="SSF55666">
    <property type="entry name" value="Ribonuclease PH domain 2-like"/>
    <property type="match status" value="1"/>
</dbReference>
<dbReference type="Gene3D" id="3.30.1370.10">
    <property type="entry name" value="K Homology domain, type 1"/>
    <property type="match status" value="1"/>
</dbReference>
<sequence>MDFKIAGSANGFTAMQLDVKVPGLTRQQLTEAFSSAKAGISHVLNKMEFKSTVPVIEQIRLDAYKKQALFRTGGMHAKTIEAETGTKISQEDEAHISLFAPNKQRLEEAKALLKKLLSETDEPEFAFGQMVSAEVVELLEKGAMLKLAGGGRPVFVPNSQLHSIPIRHSSASGLQVCTYVRLDVLFRFGTTK</sequence>
<dbReference type="SUPFAM" id="SSF50249">
    <property type="entry name" value="Nucleic acid-binding proteins"/>
    <property type="match status" value="1"/>
</dbReference>
<evidence type="ECO:0008006" key="4">
    <source>
        <dbReference type="Google" id="ProtNLM"/>
    </source>
</evidence>
<dbReference type="GO" id="GO:0000958">
    <property type="term" value="P:mitochondrial mRNA catabolic process"/>
    <property type="evidence" value="ECO:0007669"/>
    <property type="project" value="TreeGrafter"/>
</dbReference>
<dbReference type="InterPro" id="IPR027408">
    <property type="entry name" value="PNPase/RNase_PH_dom_sf"/>
</dbReference>
<dbReference type="InterPro" id="IPR012340">
    <property type="entry name" value="NA-bd_OB-fold"/>
</dbReference>
<dbReference type="GO" id="GO:0000175">
    <property type="term" value="F:3'-5'-RNA exonuclease activity"/>
    <property type="evidence" value="ECO:0007669"/>
    <property type="project" value="TreeGrafter"/>
</dbReference>
<dbReference type="OrthoDB" id="437922at2759"/>
<proteinExistence type="predicted"/>
<evidence type="ECO:0000256" key="1">
    <source>
        <dbReference type="ARBA" id="ARBA00022884"/>
    </source>
</evidence>
<dbReference type="GO" id="GO:0003723">
    <property type="term" value="F:RNA binding"/>
    <property type="evidence" value="ECO:0007669"/>
    <property type="project" value="UniProtKB-KW"/>
</dbReference>
<dbReference type="EMBL" id="UYYB01134309">
    <property type="protein sequence ID" value="VDM84906.1"/>
    <property type="molecule type" value="Genomic_DNA"/>
</dbReference>
<dbReference type="Gene3D" id="3.30.230.70">
    <property type="entry name" value="GHMP Kinase, N-terminal domain"/>
    <property type="match status" value="1"/>
</dbReference>
<dbReference type="InterPro" id="IPR012162">
    <property type="entry name" value="PNPase"/>
</dbReference>
<dbReference type="GO" id="GO:0004654">
    <property type="term" value="F:polyribonucleotide nucleotidyltransferase activity"/>
    <property type="evidence" value="ECO:0007669"/>
    <property type="project" value="InterPro"/>
</dbReference>
<dbReference type="PANTHER" id="PTHR11252">
    <property type="entry name" value="POLYRIBONUCLEOTIDE NUCLEOTIDYLTRANSFERASE"/>
    <property type="match status" value="1"/>
</dbReference>
<dbReference type="SUPFAM" id="SSF54791">
    <property type="entry name" value="Eukaryotic type KH-domain (KH-domain type I)"/>
    <property type="match status" value="1"/>
</dbReference>
<dbReference type="InterPro" id="IPR036612">
    <property type="entry name" value="KH_dom_type_1_sf"/>
</dbReference>
<dbReference type="InterPro" id="IPR036345">
    <property type="entry name" value="ExoRNase_PH_dom2_sf"/>
</dbReference>
<dbReference type="GO" id="GO:0005739">
    <property type="term" value="C:mitochondrion"/>
    <property type="evidence" value="ECO:0007669"/>
    <property type="project" value="TreeGrafter"/>
</dbReference>
<keyword evidence="1" id="KW-0694">RNA-binding</keyword>
<name>A0A3P7JNF6_STRVU</name>
<dbReference type="PANTHER" id="PTHR11252:SF0">
    <property type="entry name" value="POLYRIBONUCLEOTIDE NUCLEOTIDYLTRANSFERASE 1, MITOCHONDRIAL"/>
    <property type="match status" value="1"/>
</dbReference>
<evidence type="ECO:0000313" key="2">
    <source>
        <dbReference type="EMBL" id="VDM84906.1"/>
    </source>
</evidence>
<dbReference type="GO" id="GO:0005829">
    <property type="term" value="C:cytosol"/>
    <property type="evidence" value="ECO:0007669"/>
    <property type="project" value="TreeGrafter"/>
</dbReference>
<dbReference type="Proteomes" id="UP000270094">
    <property type="component" value="Unassembled WGS sequence"/>
</dbReference>